<dbReference type="EMBL" id="JAOPHQ010001706">
    <property type="protein sequence ID" value="KAK0149986.1"/>
    <property type="molecule type" value="Genomic_DNA"/>
</dbReference>
<keyword evidence="2" id="KW-0539">Nucleus</keyword>
<dbReference type="AlphaFoldDB" id="A0AA47P463"/>
<reference evidence="4" key="1">
    <citation type="journal article" date="2023" name="Front. Mar. Sci.">
        <title>A new Merluccius polli reference genome to investigate the effects of global change in West African waters.</title>
        <authorList>
            <person name="Mateo J.L."/>
            <person name="Blanco-Fernandez C."/>
            <person name="Garcia-Vazquez E."/>
            <person name="Machado-Schiaffino G."/>
        </authorList>
    </citation>
    <scope>NUCLEOTIDE SEQUENCE</scope>
    <source>
        <strain evidence="4">C29</strain>
        <tissue evidence="4">Fin</tissue>
    </source>
</reference>
<dbReference type="Proteomes" id="UP001174136">
    <property type="component" value="Unassembled WGS sequence"/>
</dbReference>
<name>A0AA47P463_MERPO</name>
<dbReference type="GO" id="GO:0005634">
    <property type="term" value="C:nucleus"/>
    <property type="evidence" value="ECO:0007669"/>
    <property type="project" value="UniProtKB-SubCell"/>
</dbReference>
<dbReference type="PANTHER" id="PTHR47027">
    <property type="entry name" value="REVERSE TRANSCRIPTASE DOMAIN-CONTAINING PROTEIN"/>
    <property type="match status" value="1"/>
</dbReference>
<dbReference type="CDD" id="cd01650">
    <property type="entry name" value="RT_nLTR_like"/>
    <property type="match status" value="1"/>
</dbReference>
<dbReference type="InterPro" id="IPR043502">
    <property type="entry name" value="DNA/RNA_pol_sf"/>
</dbReference>
<accession>A0AA47P463</accession>
<dbReference type="Pfam" id="PF00078">
    <property type="entry name" value="RVT_1"/>
    <property type="match status" value="1"/>
</dbReference>
<dbReference type="PROSITE" id="PS50878">
    <property type="entry name" value="RT_POL"/>
    <property type="match status" value="1"/>
</dbReference>
<gene>
    <name evidence="4" type="primary">pol_3</name>
    <name evidence="4" type="ORF">N1851_009219</name>
</gene>
<dbReference type="InterPro" id="IPR000477">
    <property type="entry name" value="RT_dom"/>
</dbReference>
<dbReference type="GO" id="GO:0006355">
    <property type="term" value="P:regulation of DNA-templated transcription"/>
    <property type="evidence" value="ECO:0007669"/>
    <property type="project" value="InterPro"/>
</dbReference>
<feature type="domain" description="Reverse transcriptase" evidence="3">
    <location>
        <begin position="1"/>
        <end position="166"/>
    </location>
</feature>
<evidence type="ECO:0000313" key="4">
    <source>
        <dbReference type="EMBL" id="KAK0149986.1"/>
    </source>
</evidence>
<protein>
    <submittedName>
        <fullName evidence="4">Retrovirus-related Pol polyprotein from type-2 retrotransposable element R2DM</fullName>
    </submittedName>
</protein>
<evidence type="ECO:0000313" key="5">
    <source>
        <dbReference type="Proteomes" id="UP001174136"/>
    </source>
</evidence>
<evidence type="ECO:0000256" key="2">
    <source>
        <dbReference type="ARBA" id="ARBA00023242"/>
    </source>
</evidence>
<organism evidence="4 5">
    <name type="scientific">Merluccius polli</name>
    <name type="common">Benguela hake</name>
    <name type="synonym">Merluccius cadenati</name>
    <dbReference type="NCBI Taxonomy" id="89951"/>
    <lineage>
        <taxon>Eukaryota</taxon>
        <taxon>Metazoa</taxon>
        <taxon>Chordata</taxon>
        <taxon>Craniata</taxon>
        <taxon>Vertebrata</taxon>
        <taxon>Euteleostomi</taxon>
        <taxon>Actinopterygii</taxon>
        <taxon>Neopterygii</taxon>
        <taxon>Teleostei</taxon>
        <taxon>Neoteleostei</taxon>
        <taxon>Acanthomorphata</taxon>
        <taxon>Zeiogadaria</taxon>
        <taxon>Gadariae</taxon>
        <taxon>Gadiformes</taxon>
        <taxon>Gadoidei</taxon>
        <taxon>Merlucciidae</taxon>
        <taxon>Merluccius</taxon>
    </lineage>
</organism>
<dbReference type="SUPFAM" id="SSF56672">
    <property type="entry name" value="DNA/RNA polymerases"/>
    <property type="match status" value="1"/>
</dbReference>
<dbReference type="InterPro" id="IPR000637">
    <property type="entry name" value="HMGI/Y_DNA-bd_CS"/>
</dbReference>
<evidence type="ECO:0000256" key="1">
    <source>
        <dbReference type="ARBA" id="ARBA00004123"/>
    </source>
</evidence>
<dbReference type="PROSITE" id="PS00354">
    <property type="entry name" value="HMGI_Y"/>
    <property type="match status" value="1"/>
</dbReference>
<evidence type="ECO:0000259" key="3">
    <source>
        <dbReference type="PROSITE" id="PS50878"/>
    </source>
</evidence>
<comment type="caution">
    <text evidence="4">The sequence shown here is derived from an EMBL/GenBank/DDBJ whole genome shotgun (WGS) entry which is preliminary data.</text>
</comment>
<proteinExistence type="predicted"/>
<dbReference type="PANTHER" id="PTHR47027:SF30">
    <property type="entry name" value="THAP-TYPE DOMAIN-CONTAINING PROTEIN"/>
    <property type="match status" value="1"/>
</dbReference>
<sequence>MCFVDLEKAFDRVLQGALWGVLRDYGVSDPLIRAVRSLYDRCQSLVRIAGNKSDLFPVRVGLRQGCPLSPILFIIFMDRISRRSQGVEGIGSLLFADDVVQLALSDRDLQLSLDQFAAECEAAGMRISTSKSESMVLKRKRVECTLRVGDEILPQVEEFKYLGVLFTSEGRMEREINRLIGAASAVMRTLHGSIVVKRELSRKSKLSIYQSIFVPALTYGHELWVVTERTRSQGASSRNELPPQDRVRSSVIREELGVDPPLLRVERSQMRWLGHLFRMPPGRLPGEVFRAGSTGRRPRGRPRTRWRDYVSRLAWEHLGIPQEELDEVAGEREVWASLLRLLPPRPDPR</sequence>
<keyword evidence="5" id="KW-1185">Reference proteome</keyword>
<comment type="subcellular location">
    <subcellularLocation>
        <location evidence="1">Nucleus</location>
    </subcellularLocation>
</comment>